<dbReference type="Pfam" id="PF03544">
    <property type="entry name" value="TonB_C"/>
    <property type="match status" value="1"/>
</dbReference>
<evidence type="ECO:0000256" key="2">
    <source>
        <dbReference type="ARBA" id="ARBA00006555"/>
    </source>
</evidence>
<keyword evidence="4" id="KW-1003">Cell membrane</keyword>
<organism evidence="12 13">
    <name type="scientific">Beggiatoa leptomitoformis</name>
    <dbReference type="NCBI Taxonomy" id="288004"/>
    <lineage>
        <taxon>Bacteria</taxon>
        <taxon>Pseudomonadati</taxon>
        <taxon>Pseudomonadota</taxon>
        <taxon>Gammaproteobacteria</taxon>
        <taxon>Thiotrichales</taxon>
        <taxon>Thiotrichaceae</taxon>
        <taxon>Beggiatoa</taxon>
    </lineage>
</organism>
<dbReference type="InterPro" id="IPR051045">
    <property type="entry name" value="TonB-dependent_transducer"/>
</dbReference>
<dbReference type="NCBIfam" id="TIGR01352">
    <property type="entry name" value="tonB_Cterm"/>
    <property type="match status" value="1"/>
</dbReference>
<keyword evidence="5" id="KW-0997">Cell inner membrane</keyword>
<dbReference type="InterPro" id="IPR006260">
    <property type="entry name" value="TonB/TolA_C"/>
</dbReference>
<evidence type="ECO:0000256" key="9">
    <source>
        <dbReference type="ARBA" id="ARBA00023136"/>
    </source>
</evidence>
<comment type="subcellular location">
    <subcellularLocation>
        <location evidence="1">Cell inner membrane</location>
        <topology evidence="1">Single-pass membrane protein</topology>
        <orientation evidence="1">Periplasmic side</orientation>
    </subcellularLocation>
</comment>
<evidence type="ECO:0000313" key="13">
    <source>
        <dbReference type="Proteomes" id="UP000234271"/>
    </source>
</evidence>
<feature type="domain" description="TonB C-terminal" evidence="11">
    <location>
        <begin position="167"/>
        <end position="258"/>
    </location>
</feature>
<comment type="similarity">
    <text evidence="2">Belongs to the TonB family.</text>
</comment>
<keyword evidence="6" id="KW-0812">Transmembrane</keyword>
<feature type="compositionally biased region" description="Low complexity" evidence="10">
    <location>
        <begin position="142"/>
        <end position="166"/>
    </location>
</feature>
<accession>A0A2N9YBZ8</accession>
<evidence type="ECO:0000256" key="5">
    <source>
        <dbReference type="ARBA" id="ARBA00022519"/>
    </source>
</evidence>
<keyword evidence="8" id="KW-1133">Transmembrane helix</keyword>
<reference evidence="13" key="1">
    <citation type="submission" date="2016-12" db="EMBL/GenBank/DDBJ databases">
        <title>Complete Genome Sequence of Beggiatoa leptomitiformis D-401.</title>
        <authorList>
            <person name="Fomenkov A."/>
            <person name="Vincze T."/>
            <person name="Grabovich M."/>
            <person name="Anton B.P."/>
            <person name="Dubinina G."/>
            <person name="Orlova M."/>
            <person name="Belousova E."/>
            <person name="Roberts R.J."/>
        </authorList>
    </citation>
    <scope>NUCLEOTIDE SEQUENCE [LARGE SCALE GENOMIC DNA]</scope>
    <source>
        <strain evidence="13">D-401</strain>
    </source>
</reference>
<proteinExistence type="inferred from homology"/>
<dbReference type="PROSITE" id="PS52015">
    <property type="entry name" value="TONB_CTD"/>
    <property type="match status" value="1"/>
</dbReference>
<keyword evidence="3" id="KW-0813">Transport</keyword>
<keyword evidence="9" id="KW-0472">Membrane</keyword>
<dbReference type="PANTHER" id="PTHR33446">
    <property type="entry name" value="PROTEIN TONB-RELATED"/>
    <property type="match status" value="1"/>
</dbReference>
<dbReference type="OrthoDB" id="9792439at2"/>
<dbReference type="GO" id="GO:0055085">
    <property type="term" value="P:transmembrane transport"/>
    <property type="evidence" value="ECO:0007669"/>
    <property type="project" value="InterPro"/>
</dbReference>
<dbReference type="GO" id="GO:0031992">
    <property type="term" value="F:energy transducer activity"/>
    <property type="evidence" value="ECO:0007669"/>
    <property type="project" value="TreeGrafter"/>
</dbReference>
<dbReference type="GO" id="GO:0098797">
    <property type="term" value="C:plasma membrane protein complex"/>
    <property type="evidence" value="ECO:0007669"/>
    <property type="project" value="TreeGrafter"/>
</dbReference>
<gene>
    <name evidence="12" type="ORF">BLE401_04320</name>
</gene>
<dbReference type="RefSeq" id="WP_062148097.1">
    <property type="nucleotide sequence ID" value="NZ_CP012373.2"/>
</dbReference>
<evidence type="ECO:0000256" key="6">
    <source>
        <dbReference type="ARBA" id="ARBA00022692"/>
    </source>
</evidence>
<evidence type="ECO:0000256" key="10">
    <source>
        <dbReference type="SAM" id="MobiDB-lite"/>
    </source>
</evidence>
<dbReference type="GO" id="GO:0015031">
    <property type="term" value="P:protein transport"/>
    <property type="evidence" value="ECO:0007669"/>
    <property type="project" value="UniProtKB-KW"/>
</dbReference>
<name>A0A2N9YBZ8_9GAMM</name>
<evidence type="ECO:0000256" key="4">
    <source>
        <dbReference type="ARBA" id="ARBA00022475"/>
    </source>
</evidence>
<evidence type="ECO:0000256" key="8">
    <source>
        <dbReference type="ARBA" id="ARBA00022989"/>
    </source>
</evidence>
<keyword evidence="13" id="KW-1185">Reference proteome</keyword>
<dbReference type="PANTHER" id="PTHR33446:SF2">
    <property type="entry name" value="PROTEIN TONB"/>
    <property type="match status" value="1"/>
</dbReference>
<dbReference type="Gene3D" id="3.30.1150.10">
    <property type="match status" value="1"/>
</dbReference>
<evidence type="ECO:0000313" key="12">
    <source>
        <dbReference type="EMBL" id="AUI68003.1"/>
    </source>
</evidence>
<evidence type="ECO:0000256" key="1">
    <source>
        <dbReference type="ARBA" id="ARBA00004383"/>
    </source>
</evidence>
<dbReference type="STRING" id="288004.AL038_01720"/>
<dbReference type="Proteomes" id="UP000234271">
    <property type="component" value="Chromosome"/>
</dbReference>
<protein>
    <submittedName>
        <fullName evidence="12">TonB family protein</fullName>
    </submittedName>
</protein>
<dbReference type="SUPFAM" id="SSF74653">
    <property type="entry name" value="TolA/TonB C-terminal domain"/>
    <property type="match status" value="1"/>
</dbReference>
<sequence>MKYASDMAKSSLLIGTVILLHILAIWQLWAHGVAATVIPPTPPTIMQVSLTTLVQEQPVPKPEAVVTPPQPTIPTPVIEKVVEKPRTPEKKIIEKPRRVKKIEKPRKITPKPVEVTPPTPPIEKTIEIPVQVANSPAKEIPKTATPSVSTPTKTKTDTPTTSTPTSQPVFNAAYLNNPAPVYPLLSKRRGEQGKVRLRVNVNAEGRAEKLEVAISSGYEQLDQAALVTVKQWRFVPAKRGTEAVSAWVIVPINFQLEG</sequence>
<keyword evidence="7" id="KW-0653">Protein transport</keyword>
<dbReference type="EMBL" id="CP018889">
    <property type="protein sequence ID" value="AUI68003.1"/>
    <property type="molecule type" value="Genomic_DNA"/>
</dbReference>
<dbReference type="AlphaFoldDB" id="A0A2N9YBZ8"/>
<evidence type="ECO:0000256" key="3">
    <source>
        <dbReference type="ARBA" id="ARBA00022448"/>
    </source>
</evidence>
<dbReference type="InterPro" id="IPR037682">
    <property type="entry name" value="TonB_C"/>
</dbReference>
<evidence type="ECO:0000256" key="7">
    <source>
        <dbReference type="ARBA" id="ARBA00022927"/>
    </source>
</evidence>
<feature type="region of interest" description="Disordered" evidence="10">
    <location>
        <begin position="138"/>
        <end position="166"/>
    </location>
</feature>
<evidence type="ECO:0000259" key="11">
    <source>
        <dbReference type="PROSITE" id="PS52015"/>
    </source>
</evidence>